<evidence type="ECO:0000256" key="4">
    <source>
        <dbReference type="ARBA" id="ARBA00022989"/>
    </source>
</evidence>
<evidence type="ECO:0000256" key="2">
    <source>
        <dbReference type="ARBA" id="ARBA00022448"/>
    </source>
</evidence>
<feature type="domain" description="Major facilitator superfamily (MFS) profile" evidence="7">
    <location>
        <begin position="11"/>
        <end position="97"/>
    </location>
</feature>
<name>J9VXT7_LENBU</name>
<keyword evidence="4 6" id="KW-1133">Transmembrane helix</keyword>
<dbReference type="Pfam" id="PF07690">
    <property type="entry name" value="MFS_1"/>
    <property type="match status" value="1"/>
</dbReference>
<evidence type="ECO:0000256" key="5">
    <source>
        <dbReference type="ARBA" id="ARBA00023136"/>
    </source>
</evidence>
<gene>
    <name evidence="8" type="ORF">LBUCD034_0153</name>
</gene>
<dbReference type="InterPro" id="IPR020846">
    <property type="entry name" value="MFS_dom"/>
</dbReference>
<comment type="subcellular location">
    <subcellularLocation>
        <location evidence="1">Cell membrane</location>
        <topology evidence="1">Multi-pass membrane protein</topology>
    </subcellularLocation>
</comment>
<dbReference type="eggNOG" id="COG2814">
    <property type="taxonomic scope" value="Bacteria"/>
</dbReference>
<dbReference type="PANTHER" id="PTHR23501">
    <property type="entry name" value="MAJOR FACILITATOR SUPERFAMILY"/>
    <property type="match status" value="1"/>
</dbReference>
<sequence length="97" mass="10325">MGTGKQHSKFAMGILILGVFMSALDNGIIASALSSINYSLHISEVQGTWGITLYTLGMAIATPIIGKLADKFGRRKLFLIEIAIFELGSLLVALSPT</sequence>
<dbReference type="AlphaFoldDB" id="J9VXT7"/>
<evidence type="ECO:0000256" key="3">
    <source>
        <dbReference type="ARBA" id="ARBA00022692"/>
    </source>
</evidence>
<dbReference type="Gene3D" id="1.20.1250.20">
    <property type="entry name" value="MFS general substrate transporter like domains"/>
    <property type="match status" value="1"/>
</dbReference>
<dbReference type="GO" id="GO:0005886">
    <property type="term" value="C:plasma membrane"/>
    <property type="evidence" value="ECO:0007669"/>
    <property type="project" value="UniProtKB-SubCell"/>
</dbReference>
<dbReference type="HOGENOM" id="CLU_000960_10_9_9"/>
<keyword evidence="3 6" id="KW-0812">Transmembrane</keyword>
<evidence type="ECO:0000313" key="9">
    <source>
        <dbReference type="Proteomes" id="UP000007332"/>
    </source>
</evidence>
<accession>J9VXT7</accession>
<dbReference type="InterPro" id="IPR036259">
    <property type="entry name" value="MFS_trans_sf"/>
</dbReference>
<dbReference type="PANTHER" id="PTHR23501:SF190">
    <property type="entry name" value="MAJOR FACILITATOR SUPERFAMILY MFS_1"/>
    <property type="match status" value="1"/>
</dbReference>
<evidence type="ECO:0000256" key="6">
    <source>
        <dbReference type="SAM" id="Phobius"/>
    </source>
</evidence>
<dbReference type="STRING" id="1071400.LBUCD034_0153"/>
<feature type="transmembrane region" description="Helical" evidence="6">
    <location>
        <begin position="12"/>
        <end position="36"/>
    </location>
</feature>
<dbReference type="InterPro" id="IPR011701">
    <property type="entry name" value="MFS"/>
</dbReference>
<keyword evidence="2" id="KW-0813">Transport</keyword>
<dbReference type="PATRIC" id="fig|1071400.3.peg.149"/>
<feature type="transmembrane region" description="Helical" evidence="6">
    <location>
        <begin position="48"/>
        <end position="65"/>
    </location>
</feature>
<keyword evidence="9" id="KW-1185">Reference proteome</keyword>
<dbReference type="EMBL" id="CP003043">
    <property type="protein sequence ID" value="AFR99262.1"/>
    <property type="molecule type" value="Genomic_DNA"/>
</dbReference>
<dbReference type="KEGG" id="lbn:LBUCD034_0153"/>
<evidence type="ECO:0000259" key="7">
    <source>
        <dbReference type="PROSITE" id="PS50850"/>
    </source>
</evidence>
<reference evidence="8 9" key="1">
    <citation type="journal article" date="2012" name="J. Biotechnol.">
        <title>Insights into the completely annotated genome of Lactobacillus buchneri CD034, a strain isolated from stable grass silage.</title>
        <authorList>
            <person name="Heinl S."/>
            <person name="Wibberg D."/>
            <person name="Eikmeyer F."/>
            <person name="Szczepanowski R."/>
            <person name="Blom J."/>
            <person name="Linke B."/>
            <person name="Goesmann A."/>
            <person name="Grabherr R."/>
            <person name="Schwab H."/>
            <person name="Puhler A."/>
            <person name="Schluter A."/>
        </authorList>
    </citation>
    <scope>NUCLEOTIDE SEQUENCE [LARGE SCALE GENOMIC DNA]</scope>
    <source>
        <strain evidence="8 9">CD034</strain>
    </source>
</reference>
<feature type="transmembrane region" description="Helical" evidence="6">
    <location>
        <begin position="77"/>
        <end position="95"/>
    </location>
</feature>
<evidence type="ECO:0000256" key="1">
    <source>
        <dbReference type="ARBA" id="ARBA00004651"/>
    </source>
</evidence>
<dbReference type="Proteomes" id="UP000007332">
    <property type="component" value="Chromosome"/>
</dbReference>
<evidence type="ECO:0000313" key="8">
    <source>
        <dbReference type="EMBL" id="AFR99262.1"/>
    </source>
</evidence>
<protein>
    <recommendedName>
        <fullName evidence="7">Major facilitator superfamily (MFS) profile domain-containing protein</fullName>
    </recommendedName>
</protein>
<dbReference type="SUPFAM" id="SSF103473">
    <property type="entry name" value="MFS general substrate transporter"/>
    <property type="match status" value="1"/>
</dbReference>
<dbReference type="PROSITE" id="PS50850">
    <property type="entry name" value="MFS"/>
    <property type="match status" value="1"/>
</dbReference>
<dbReference type="GO" id="GO:0022857">
    <property type="term" value="F:transmembrane transporter activity"/>
    <property type="evidence" value="ECO:0007669"/>
    <property type="project" value="InterPro"/>
</dbReference>
<proteinExistence type="predicted"/>
<keyword evidence="5 6" id="KW-0472">Membrane</keyword>
<organism evidence="8 9">
    <name type="scientific">Lentilactobacillus buchneri subsp. silagei CD034</name>
    <dbReference type="NCBI Taxonomy" id="1071400"/>
    <lineage>
        <taxon>Bacteria</taxon>
        <taxon>Bacillati</taxon>
        <taxon>Bacillota</taxon>
        <taxon>Bacilli</taxon>
        <taxon>Lactobacillales</taxon>
        <taxon>Lactobacillaceae</taxon>
        <taxon>Lentilactobacillus</taxon>
        <taxon>Lentilactobacillus buchneri subsp. silagei</taxon>
    </lineage>
</organism>